<keyword evidence="2 3" id="KW-0789">Thiol protease inhibitor</keyword>
<dbReference type="PANTHER" id="PTHR11413:SF103">
    <property type="entry name" value="CYSTEINE PROTEINASE INHIBITOR 12"/>
    <property type="match status" value="1"/>
</dbReference>
<sequence length="152" mass="16974">MKSSSSLIIATLLLSVFFEVGVCRERRLLSDDVKEIPIVEGGEQEELARMAIDEHNKKEGTSIEFVRLVAVKEQVVDGKMFYITFEANEADKVKLYEAIVLVIPWQNNLKKVEVFKPVDEESVGAPESNPFNNPADDPNGNPNNDPNAPKDD</sequence>
<feature type="domain" description="Cystatin" evidence="5">
    <location>
        <begin position="28"/>
        <end position="118"/>
    </location>
</feature>
<feature type="chain" id="PRO_5041483446" description="Cysteine proteinase inhibitor" evidence="3">
    <location>
        <begin position="24"/>
        <end position="152"/>
    </location>
</feature>
<dbReference type="AlphaFoldDB" id="A0AA38T3D6"/>
<evidence type="ECO:0000313" key="7">
    <source>
        <dbReference type="Proteomes" id="UP001172457"/>
    </source>
</evidence>
<dbReference type="InterPro" id="IPR046350">
    <property type="entry name" value="Cystatin_sf"/>
</dbReference>
<evidence type="ECO:0000256" key="1">
    <source>
        <dbReference type="ARBA" id="ARBA00022690"/>
    </source>
</evidence>
<protein>
    <recommendedName>
        <fullName evidence="3">Cysteine proteinase inhibitor</fullName>
    </recommendedName>
</protein>
<dbReference type="InterPro" id="IPR027214">
    <property type="entry name" value="Cystatin"/>
</dbReference>
<evidence type="ECO:0000256" key="4">
    <source>
        <dbReference type="SAM" id="MobiDB-lite"/>
    </source>
</evidence>
<dbReference type="InterPro" id="IPR000010">
    <property type="entry name" value="Cystatin_dom"/>
</dbReference>
<dbReference type="Gene3D" id="3.10.450.10">
    <property type="match status" value="1"/>
</dbReference>
<keyword evidence="1 3" id="KW-0646">Protease inhibitor</keyword>
<organism evidence="6 7">
    <name type="scientific">Centaurea solstitialis</name>
    <name type="common">yellow star-thistle</name>
    <dbReference type="NCBI Taxonomy" id="347529"/>
    <lineage>
        <taxon>Eukaryota</taxon>
        <taxon>Viridiplantae</taxon>
        <taxon>Streptophyta</taxon>
        <taxon>Embryophyta</taxon>
        <taxon>Tracheophyta</taxon>
        <taxon>Spermatophyta</taxon>
        <taxon>Magnoliopsida</taxon>
        <taxon>eudicotyledons</taxon>
        <taxon>Gunneridae</taxon>
        <taxon>Pentapetalae</taxon>
        <taxon>asterids</taxon>
        <taxon>campanulids</taxon>
        <taxon>Asterales</taxon>
        <taxon>Asteraceae</taxon>
        <taxon>Carduoideae</taxon>
        <taxon>Cardueae</taxon>
        <taxon>Centaureinae</taxon>
        <taxon>Centaurea</taxon>
    </lineage>
</organism>
<feature type="region of interest" description="Disordered" evidence="4">
    <location>
        <begin position="120"/>
        <end position="152"/>
    </location>
</feature>
<comment type="similarity">
    <text evidence="3">Belongs to the cystatin family. Phytocystatin subfamily.</text>
</comment>
<evidence type="ECO:0000259" key="5">
    <source>
        <dbReference type="SMART" id="SM00043"/>
    </source>
</evidence>
<accession>A0AA38T3D6</accession>
<evidence type="ECO:0000256" key="3">
    <source>
        <dbReference type="RuleBase" id="RU362130"/>
    </source>
</evidence>
<keyword evidence="7" id="KW-1185">Reference proteome</keyword>
<dbReference type="SUPFAM" id="SSF54403">
    <property type="entry name" value="Cystatin/monellin"/>
    <property type="match status" value="1"/>
</dbReference>
<dbReference type="GO" id="GO:0004869">
    <property type="term" value="F:cysteine-type endopeptidase inhibitor activity"/>
    <property type="evidence" value="ECO:0007669"/>
    <property type="project" value="UniProtKB-KW"/>
</dbReference>
<evidence type="ECO:0000313" key="6">
    <source>
        <dbReference type="EMBL" id="KAJ9544077.1"/>
    </source>
</evidence>
<dbReference type="Proteomes" id="UP001172457">
    <property type="component" value="Chromosome 6"/>
</dbReference>
<feature type="signal peptide" evidence="3">
    <location>
        <begin position="1"/>
        <end position="23"/>
    </location>
</feature>
<dbReference type="SMART" id="SM00043">
    <property type="entry name" value="CY"/>
    <property type="match status" value="1"/>
</dbReference>
<dbReference type="EMBL" id="JARYMX010000006">
    <property type="protein sequence ID" value="KAJ9544077.1"/>
    <property type="molecule type" value="Genomic_DNA"/>
</dbReference>
<name>A0AA38T3D6_9ASTR</name>
<comment type="caution">
    <text evidence="6">The sequence shown here is derived from an EMBL/GenBank/DDBJ whole genome shotgun (WGS) entry which is preliminary data.</text>
</comment>
<dbReference type="Pfam" id="PF00031">
    <property type="entry name" value="Cystatin"/>
    <property type="match status" value="1"/>
</dbReference>
<proteinExistence type="inferred from homology"/>
<dbReference type="CDD" id="cd00042">
    <property type="entry name" value="CY"/>
    <property type="match status" value="1"/>
</dbReference>
<keyword evidence="3" id="KW-0732">Signal</keyword>
<evidence type="ECO:0000256" key="2">
    <source>
        <dbReference type="ARBA" id="ARBA00022704"/>
    </source>
</evidence>
<dbReference type="PANTHER" id="PTHR11413">
    <property type="entry name" value="CYSTATIN FAMILY MEMBER"/>
    <property type="match status" value="1"/>
</dbReference>
<gene>
    <name evidence="6" type="ORF">OSB04_023784</name>
</gene>
<reference evidence="6" key="1">
    <citation type="submission" date="2023-03" db="EMBL/GenBank/DDBJ databases">
        <title>Chromosome-scale reference genome and RAD-based genetic map of yellow starthistle (Centaurea solstitialis) reveal putative structural variation and QTLs associated with invader traits.</title>
        <authorList>
            <person name="Reatini B."/>
            <person name="Cang F.A."/>
            <person name="Jiang Q."/>
            <person name="Mckibben M.T.W."/>
            <person name="Barker M.S."/>
            <person name="Rieseberg L.H."/>
            <person name="Dlugosch K.M."/>
        </authorList>
    </citation>
    <scope>NUCLEOTIDE SEQUENCE</scope>
    <source>
        <strain evidence="6">CAN-66</strain>
        <tissue evidence="6">Leaf</tissue>
    </source>
</reference>
<feature type="compositionally biased region" description="Low complexity" evidence="4">
    <location>
        <begin position="129"/>
        <end position="152"/>
    </location>
</feature>